<evidence type="ECO:0000313" key="2">
    <source>
        <dbReference type="EMBL" id="GAI63845.1"/>
    </source>
</evidence>
<reference evidence="2" key="1">
    <citation type="journal article" date="2014" name="Front. Microbiol.">
        <title>High frequency of phylogenetically diverse reductive dehalogenase-homologous genes in deep subseafloor sedimentary metagenomes.</title>
        <authorList>
            <person name="Kawai M."/>
            <person name="Futagami T."/>
            <person name="Toyoda A."/>
            <person name="Takaki Y."/>
            <person name="Nishi S."/>
            <person name="Hori S."/>
            <person name="Arai W."/>
            <person name="Tsubouchi T."/>
            <person name="Morono Y."/>
            <person name="Uchiyama I."/>
            <person name="Ito T."/>
            <person name="Fujiyama A."/>
            <person name="Inagaki F."/>
            <person name="Takami H."/>
        </authorList>
    </citation>
    <scope>NUCLEOTIDE SEQUENCE</scope>
    <source>
        <strain evidence="2">Expedition CK06-06</strain>
    </source>
</reference>
<dbReference type="EMBL" id="BARW01001787">
    <property type="protein sequence ID" value="GAI63845.1"/>
    <property type="molecule type" value="Genomic_DNA"/>
</dbReference>
<dbReference type="InterPro" id="IPR027417">
    <property type="entry name" value="P-loop_NTPase"/>
</dbReference>
<dbReference type="Gene3D" id="3.40.50.300">
    <property type="entry name" value="P-loop containing nucleotide triphosphate hydrolases"/>
    <property type="match status" value="1"/>
</dbReference>
<feature type="non-terminal residue" evidence="2">
    <location>
        <position position="1"/>
    </location>
</feature>
<evidence type="ECO:0008006" key="3">
    <source>
        <dbReference type="Google" id="ProtNLM"/>
    </source>
</evidence>
<dbReference type="SUPFAM" id="SSF52540">
    <property type="entry name" value="P-loop containing nucleoside triphosphate hydrolases"/>
    <property type="match status" value="1"/>
</dbReference>
<dbReference type="PANTHER" id="PTHR32114:SF2">
    <property type="entry name" value="ABC TRANSPORTER ABCH.3"/>
    <property type="match status" value="1"/>
</dbReference>
<dbReference type="Pfam" id="PF13558">
    <property type="entry name" value="SbcC_Walker_B"/>
    <property type="match status" value="1"/>
</dbReference>
<organism evidence="2">
    <name type="scientific">marine sediment metagenome</name>
    <dbReference type="NCBI Taxonomy" id="412755"/>
    <lineage>
        <taxon>unclassified sequences</taxon>
        <taxon>metagenomes</taxon>
        <taxon>ecological metagenomes</taxon>
    </lineage>
</organism>
<sequence>EIQEKLNLLSTQTEAKCPLCERELEVEGLKLIETKYADDRHSKSNSLKLNQVELDKKKTELESLENEVFQLDARLKQDRASAQNKASILSQSISEAEEADNKLTEERKRLAEIEEHLARKDFATIEQKALEELEGELAKLDYDPQQHEEIRQRLINLQQYEEPKRRLEEAGRLINQEREAVSRAEEAAQELRHSLEADNQKRQSLGEELNQLPRLVDDLIQAETEYQALAAQQKQAQEIMWQVRAKLQHCSELEIKKREKERLLAQASREEKIYRDLAQAFGKKGVQALLIEMALPEIETEADRLLGRMTDNRMHVKIETQRQTKKGDLLETLDINISDELGTRNYEMFSGGEAFRINFAIRIALSKLLARRAGAPLPTLVIDEGFGTQDSAGIEKLKEAINSIQDDFDKILVITHIEELRDAFPTRIDVVKTVEGSTLEIS</sequence>
<dbReference type="PANTHER" id="PTHR32114">
    <property type="entry name" value="ABC TRANSPORTER ABCH.3"/>
    <property type="match status" value="1"/>
</dbReference>
<comment type="caution">
    <text evidence="2">The sequence shown here is derived from an EMBL/GenBank/DDBJ whole genome shotgun (WGS) entry which is preliminary data.</text>
</comment>
<proteinExistence type="predicted"/>
<feature type="coiled-coil region" evidence="1">
    <location>
        <begin position="47"/>
        <end position="116"/>
    </location>
</feature>
<accession>X1RL02</accession>
<feature type="coiled-coil region" evidence="1">
    <location>
        <begin position="167"/>
        <end position="273"/>
    </location>
</feature>
<dbReference type="SUPFAM" id="SSF75712">
    <property type="entry name" value="Rad50 coiled-coil Zn hook"/>
    <property type="match status" value="1"/>
</dbReference>
<name>X1RL02_9ZZZZ</name>
<protein>
    <recommendedName>
        <fullName evidence="3">Zinc-hook domain-containing protein</fullName>
    </recommendedName>
</protein>
<gene>
    <name evidence="2" type="ORF">S12H4_05412</name>
</gene>
<keyword evidence="1" id="KW-0175">Coiled coil</keyword>
<evidence type="ECO:0000256" key="1">
    <source>
        <dbReference type="SAM" id="Coils"/>
    </source>
</evidence>
<dbReference type="AlphaFoldDB" id="X1RL02"/>